<evidence type="ECO:0000256" key="1">
    <source>
        <dbReference type="SAM" id="Phobius"/>
    </source>
</evidence>
<reference evidence="3 4" key="1">
    <citation type="submission" date="2016-10" db="EMBL/GenBank/DDBJ databases">
        <authorList>
            <person name="de Groot N.N."/>
        </authorList>
    </citation>
    <scope>NUCLEOTIDE SEQUENCE [LARGE SCALE GENOMIC DNA]</scope>
    <source>
        <strain evidence="3 4">CGMCC 1.10331</strain>
    </source>
</reference>
<organism evidence="3 4">
    <name type="scientific">Halobellus limi</name>
    <dbReference type="NCBI Taxonomy" id="699433"/>
    <lineage>
        <taxon>Archaea</taxon>
        <taxon>Methanobacteriati</taxon>
        <taxon>Methanobacteriota</taxon>
        <taxon>Stenosarchaea group</taxon>
        <taxon>Halobacteria</taxon>
        <taxon>Halobacteriales</taxon>
        <taxon>Haloferacaceae</taxon>
        <taxon>Halobellus</taxon>
    </lineage>
</organism>
<protein>
    <submittedName>
        <fullName evidence="3">Uncharacterized protein</fullName>
    </submittedName>
</protein>
<dbReference type="EMBL" id="FNVN01000007">
    <property type="protein sequence ID" value="SEG72181.1"/>
    <property type="molecule type" value="Genomic_DNA"/>
</dbReference>
<keyword evidence="1" id="KW-1133">Transmembrane helix</keyword>
<feature type="transmembrane region" description="Helical" evidence="1">
    <location>
        <begin position="45"/>
        <end position="66"/>
    </location>
</feature>
<proteinExistence type="predicted"/>
<dbReference type="RefSeq" id="WP_103993002.1">
    <property type="nucleotide sequence ID" value="NZ_CP031314.1"/>
</dbReference>
<evidence type="ECO:0000313" key="3">
    <source>
        <dbReference type="EMBL" id="SEG72181.1"/>
    </source>
</evidence>
<accession>A0A1H6CGR7</accession>
<keyword evidence="1" id="KW-0812">Transmembrane</keyword>
<dbReference type="GeneID" id="39859975"/>
<geneLocation type="plasmid" evidence="2">
    <name>unnamed3</name>
</geneLocation>
<sequence length="145" mass="15936">MTMNFRTTINTDRTLAGVTALFVATILVMRWYFGLPSWDSNIALVYSFLTWVATLLVVGTVVLGVLRLMSTDRTLTGSLLALAALVHAPLFMGMRFGLVDIETMTTFGRISQAVMYPTLGVLAVVVLVRSVFRKQRPPATAPHSK</sequence>
<name>A0A1H6CGR7_9EURY</name>
<reference evidence="2 5" key="2">
    <citation type="journal article" date="2019" name="Nat. Commun.">
        <title>A new type of DNA phosphorothioation-based antiviral system in archaea.</title>
        <authorList>
            <person name="Xiong L."/>
            <person name="Liu S."/>
            <person name="Chen S."/>
            <person name="Xiao Y."/>
            <person name="Zhu B."/>
            <person name="Gao Y."/>
            <person name="Zhang Y."/>
            <person name="Chen B."/>
            <person name="Luo J."/>
            <person name="Deng Z."/>
            <person name="Chen X."/>
            <person name="Wang L."/>
            <person name="Chen S."/>
        </authorList>
    </citation>
    <scope>NUCLEOTIDE SEQUENCE [LARGE SCALE GENOMIC DNA]</scope>
    <source>
        <strain evidence="2 5">CGMCC 1.10331</strain>
        <plasmid evidence="2 5">unnamed3</plasmid>
    </source>
</reference>
<evidence type="ECO:0000313" key="4">
    <source>
        <dbReference type="Proteomes" id="UP000236740"/>
    </source>
</evidence>
<feature type="transmembrane region" description="Helical" evidence="1">
    <location>
        <begin position="110"/>
        <end position="128"/>
    </location>
</feature>
<feature type="transmembrane region" description="Helical" evidence="1">
    <location>
        <begin position="78"/>
        <end position="98"/>
    </location>
</feature>
<dbReference type="AlphaFoldDB" id="A0A1H6CGR7"/>
<feature type="transmembrane region" description="Helical" evidence="1">
    <location>
        <begin position="12"/>
        <end position="33"/>
    </location>
</feature>
<dbReference type="KEGG" id="hlm:DV707_17775"/>
<gene>
    <name evidence="2" type="ORF">DV707_17775</name>
    <name evidence="3" type="ORF">SAMN04488133_3464</name>
</gene>
<dbReference type="Proteomes" id="UP000236740">
    <property type="component" value="Unassembled WGS sequence"/>
</dbReference>
<keyword evidence="2" id="KW-0614">Plasmid</keyword>
<evidence type="ECO:0000313" key="5">
    <source>
        <dbReference type="Proteomes" id="UP000296733"/>
    </source>
</evidence>
<keyword evidence="4" id="KW-1185">Reference proteome</keyword>
<dbReference type="Proteomes" id="UP000296733">
    <property type="component" value="Plasmid unnamed3"/>
</dbReference>
<keyword evidence="1" id="KW-0472">Membrane</keyword>
<evidence type="ECO:0000313" key="2">
    <source>
        <dbReference type="EMBL" id="QCC49583.1"/>
    </source>
</evidence>
<dbReference type="EMBL" id="CP031314">
    <property type="protein sequence ID" value="QCC49583.1"/>
    <property type="molecule type" value="Genomic_DNA"/>
</dbReference>